<organism evidence="1">
    <name type="scientific">bioreactor metagenome</name>
    <dbReference type="NCBI Taxonomy" id="1076179"/>
    <lineage>
        <taxon>unclassified sequences</taxon>
        <taxon>metagenomes</taxon>
        <taxon>ecological metagenomes</taxon>
    </lineage>
</organism>
<accession>A0A644XTC9</accession>
<dbReference type="AlphaFoldDB" id="A0A644XTC9"/>
<sequence length="318" mass="34076">MNNQNFAVGVDIGGTKIASILVDPTGQIINSDYRMTAADQGPQESINRVVESIASVLKGQAEVSGIGIDVPGLVFPELGIVENAVNLNWDRVNLVEIIREKLHLSVPIFLQRDTFAQTLGEHYYGSALGEKDYVYLGIGSGLGAGALINGQLLIGSNHGALEVGHLALTGLKNMCGCGRIGCAETLLSGPGLLKTYLSPGWRPDVKAPNFNGEEISVEKVIGMARENEPRASLLINEFGRYLGELMADLVMTLNPSSIVIGGGVGISAFELYLDRAMEELQHRCFPQNTRSLTIKKSSLDSSALGAASLVWYSMKENQ</sequence>
<dbReference type="PANTHER" id="PTHR18964:SF149">
    <property type="entry name" value="BIFUNCTIONAL UDP-N-ACETYLGLUCOSAMINE 2-EPIMERASE_N-ACETYLMANNOSAMINE KINASE"/>
    <property type="match status" value="1"/>
</dbReference>
<proteinExistence type="predicted"/>
<dbReference type="PANTHER" id="PTHR18964">
    <property type="entry name" value="ROK (REPRESSOR, ORF, KINASE) FAMILY"/>
    <property type="match status" value="1"/>
</dbReference>
<name>A0A644XTC9_9ZZZZ</name>
<dbReference type="EMBL" id="VSSQ01003173">
    <property type="protein sequence ID" value="MPM19415.1"/>
    <property type="molecule type" value="Genomic_DNA"/>
</dbReference>
<evidence type="ECO:0000313" key="1">
    <source>
        <dbReference type="EMBL" id="MPM19415.1"/>
    </source>
</evidence>
<protein>
    <submittedName>
        <fullName evidence="1">N-acetylglucosamine repressor</fullName>
    </submittedName>
</protein>
<dbReference type="Gene3D" id="3.30.420.40">
    <property type="match status" value="2"/>
</dbReference>
<gene>
    <name evidence="1" type="primary">nagC_10</name>
    <name evidence="1" type="ORF">SDC9_65839</name>
</gene>
<dbReference type="SUPFAM" id="SSF53067">
    <property type="entry name" value="Actin-like ATPase domain"/>
    <property type="match status" value="1"/>
</dbReference>
<dbReference type="InterPro" id="IPR000600">
    <property type="entry name" value="ROK"/>
</dbReference>
<reference evidence="1" key="1">
    <citation type="submission" date="2019-08" db="EMBL/GenBank/DDBJ databases">
        <authorList>
            <person name="Kucharzyk K."/>
            <person name="Murdoch R.W."/>
            <person name="Higgins S."/>
            <person name="Loffler F."/>
        </authorList>
    </citation>
    <scope>NUCLEOTIDE SEQUENCE</scope>
</reference>
<dbReference type="InterPro" id="IPR043129">
    <property type="entry name" value="ATPase_NBD"/>
</dbReference>
<comment type="caution">
    <text evidence="1">The sequence shown here is derived from an EMBL/GenBank/DDBJ whole genome shotgun (WGS) entry which is preliminary data.</text>
</comment>
<dbReference type="Pfam" id="PF00480">
    <property type="entry name" value="ROK"/>
    <property type="match status" value="1"/>
</dbReference>